<dbReference type="InterPro" id="IPR025961">
    <property type="entry name" value="Metal_resist"/>
</dbReference>
<keyword evidence="2" id="KW-0812">Transmembrane</keyword>
<feature type="transmembrane region" description="Helical" evidence="2">
    <location>
        <begin position="27"/>
        <end position="48"/>
    </location>
</feature>
<keyword evidence="2" id="KW-0472">Membrane</keyword>
<dbReference type="EMBL" id="PZKE01000013">
    <property type="protein sequence ID" value="PTE13534.1"/>
    <property type="molecule type" value="Genomic_DNA"/>
</dbReference>
<dbReference type="Proteomes" id="UP000241362">
    <property type="component" value="Unassembled WGS sequence"/>
</dbReference>
<proteinExistence type="predicted"/>
<protein>
    <recommendedName>
        <fullName evidence="5">Periplasmic heavy metal sensor</fullName>
    </recommendedName>
</protein>
<evidence type="ECO:0000256" key="2">
    <source>
        <dbReference type="SAM" id="Phobius"/>
    </source>
</evidence>
<feature type="compositionally biased region" description="Basic and acidic residues" evidence="1">
    <location>
        <begin position="159"/>
        <end position="192"/>
    </location>
</feature>
<organism evidence="3 4">
    <name type="scientific">Fuscovulum blasticum DSM 2131</name>
    <dbReference type="NCBI Taxonomy" id="1188250"/>
    <lineage>
        <taxon>Bacteria</taxon>
        <taxon>Pseudomonadati</taxon>
        <taxon>Pseudomonadota</taxon>
        <taxon>Alphaproteobacteria</taxon>
        <taxon>Rhodobacterales</taxon>
        <taxon>Paracoccaceae</taxon>
        <taxon>Pseudogemmobacter</taxon>
    </lineage>
</organism>
<name>A0A2T4J6K9_FUSBL</name>
<dbReference type="RefSeq" id="WP_107674035.1">
    <property type="nucleotide sequence ID" value="NZ_PZKE01000013.1"/>
</dbReference>
<comment type="caution">
    <text evidence="3">The sequence shown here is derived from an EMBL/GenBank/DDBJ whole genome shotgun (WGS) entry which is preliminary data.</text>
</comment>
<evidence type="ECO:0000313" key="4">
    <source>
        <dbReference type="Proteomes" id="UP000241362"/>
    </source>
</evidence>
<sequence length="203" mass="21597">MTEPVAPPAETPPPAPAPVRTAGWVKLLLGVSLALNLAVAGLAAGAFLRDGGPPQRRDRDLGFGPLGEALSHQDRKALRAEFLRSAPELVRGRAEMQADFTALVTVLRAPVLDPAALDSALATIANRNAEMLAKGREVIAGHLKAMSPEARAEFADRLEKALKRASRQDRDSDKGKDKPGKEKARDKERKAEPPAPAPDNTGN</sequence>
<keyword evidence="4" id="KW-1185">Reference proteome</keyword>
<feature type="region of interest" description="Disordered" evidence="1">
    <location>
        <begin position="159"/>
        <end position="203"/>
    </location>
</feature>
<reference evidence="3 4" key="1">
    <citation type="submission" date="2018-03" db="EMBL/GenBank/DDBJ databases">
        <title>Rhodobacter blasticus.</title>
        <authorList>
            <person name="Meyer T.E."/>
            <person name="Miller S."/>
            <person name="Lodha T."/>
            <person name="Gandham S."/>
            <person name="Chintalapati S."/>
            <person name="Chintalapati V.R."/>
        </authorList>
    </citation>
    <scope>NUCLEOTIDE SEQUENCE [LARGE SCALE GENOMIC DNA]</scope>
    <source>
        <strain evidence="3 4">DSM 2131</strain>
    </source>
</reference>
<dbReference type="Pfam" id="PF13801">
    <property type="entry name" value="Metal_resist"/>
    <property type="match status" value="1"/>
</dbReference>
<dbReference type="AlphaFoldDB" id="A0A2T4J6K9"/>
<evidence type="ECO:0000256" key="1">
    <source>
        <dbReference type="SAM" id="MobiDB-lite"/>
    </source>
</evidence>
<evidence type="ECO:0000313" key="3">
    <source>
        <dbReference type="EMBL" id="PTE13534.1"/>
    </source>
</evidence>
<evidence type="ECO:0008006" key="5">
    <source>
        <dbReference type="Google" id="ProtNLM"/>
    </source>
</evidence>
<gene>
    <name evidence="3" type="ORF">C5F44_13345</name>
</gene>
<accession>A0A2T4J6K9</accession>
<keyword evidence="2" id="KW-1133">Transmembrane helix</keyword>